<feature type="transmembrane region" description="Helical" evidence="1">
    <location>
        <begin position="45"/>
        <end position="68"/>
    </location>
</feature>
<evidence type="ECO:0000313" key="2">
    <source>
        <dbReference type="EMBL" id="AEX55188.1"/>
    </source>
</evidence>
<accession>H2D783</accession>
<dbReference type="EMBL" id="JN564797">
    <property type="protein sequence ID" value="AEX55188.1"/>
    <property type="molecule type" value="Genomic_DNA"/>
</dbReference>
<proteinExistence type="predicted"/>
<sequence length="114" mass="12544">MISQTLINFIQLTVYSGDGAVWDVFDKFWTALFGNDVQVEAQKRLGWVLILAGIVGAAVSAVRFVTVLNRKEEDKGGIKYAWKYLLFAIISICVGFAGVAILMHIGQGAQDYNV</sequence>
<dbReference type="AlphaFoldDB" id="H2D783"/>
<feature type="transmembrane region" description="Helical" evidence="1">
    <location>
        <begin position="80"/>
        <end position="105"/>
    </location>
</feature>
<protein>
    <submittedName>
        <fullName evidence="2">Uncharacterized protein</fullName>
    </submittedName>
</protein>
<reference evidence="2" key="1">
    <citation type="journal article" date="2012" name="Appl. Environ. Microbiol.">
        <title>Salivaricin D, a Novel Intrinsically Trypsin-Resistant Lantibiotic from Streptococcus salivarius 5M6c Isolated from a Healthy Infant.</title>
        <authorList>
            <person name="Birri D.J."/>
            <person name="Brede D.A."/>
            <person name="Nes I.F."/>
        </authorList>
    </citation>
    <scope>NUCLEOTIDE SEQUENCE</scope>
    <source>
        <strain evidence="2">5M6c</strain>
    </source>
</reference>
<keyword evidence="1" id="KW-1133">Transmembrane helix</keyword>
<name>H2D783_STRSL</name>
<organism evidence="2">
    <name type="scientific">Streptococcus salivarius</name>
    <dbReference type="NCBI Taxonomy" id="1304"/>
    <lineage>
        <taxon>Bacteria</taxon>
        <taxon>Bacillati</taxon>
        <taxon>Bacillota</taxon>
        <taxon>Bacilli</taxon>
        <taxon>Lactobacillales</taxon>
        <taxon>Streptococcaceae</taxon>
        <taxon>Streptococcus</taxon>
    </lineage>
</organism>
<keyword evidence="1" id="KW-0472">Membrane</keyword>
<keyword evidence="1" id="KW-0812">Transmembrane</keyword>
<evidence type="ECO:0000256" key="1">
    <source>
        <dbReference type="SAM" id="Phobius"/>
    </source>
</evidence>